<evidence type="ECO:0000256" key="1">
    <source>
        <dbReference type="ARBA" id="ARBA00001255"/>
    </source>
</evidence>
<evidence type="ECO:0000256" key="3">
    <source>
        <dbReference type="ARBA" id="ARBA00022729"/>
    </source>
</evidence>
<evidence type="ECO:0000256" key="6">
    <source>
        <dbReference type="ARBA" id="ARBA00023295"/>
    </source>
</evidence>
<feature type="domain" description="Right handed beta helix" evidence="8">
    <location>
        <begin position="418"/>
        <end position="574"/>
    </location>
</feature>
<evidence type="ECO:0000256" key="4">
    <source>
        <dbReference type="ARBA" id="ARBA00022737"/>
    </source>
</evidence>
<dbReference type="InterPro" id="IPR006626">
    <property type="entry name" value="PbH1"/>
</dbReference>
<dbReference type="Gene3D" id="2.160.20.10">
    <property type="entry name" value="Single-stranded right-handed beta-helix, Pectin lyase-like"/>
    <property type="match status" value="3"/>
</dbReference>
<dbReference type="Proteomes" id="UP000031246">
    <property type="component" value="Unassembled WGS sequence"/>
</dbReference>
<dbReference type="EMBL" id="JSYN01000006">
    <property type="protein sequence ID" value="KIA95200.1"/>
    <property type="molecule type" value="Genomic_DNA"/>
</dbReference>
<evidence type="ECO:0000256" key="2">
    <source>
        <dbReference type="ARBA" id="ARBA00001271"/>
    </source>
</evidence>
<dbReference type="Pfam" id="PF13229">
    <property type="entry name" value="Beta_helix"/>
    <property type="match status" value="1"/>
</dbReference>
<evidence type="ECO:0000259" key="9">
    <source>
        <dbReference type="Pfam" id="PF23763"/>
    </source>
</evidence>
<keyword evidence="4" id="KW-0677">Repeat</keyword>
<comment type="caution">
    <text evidence="11">The sequence shown here is derived from an EMBL/GenBank/DDBJ whole genome shotgun (WGS) entry which is preliminary data.</text>
</comment>
<dbReference type="InterPro" id="IPR039448">
    <property type="entry name" value="Beta_helix"/>
</dbReference>
<keyword evidence="3 7" id="KW-0732">Signal</keyword>
<evidence type="ECO:0000259" key="10">
    <source>
        <dbReference type="Pfam" id="PF23764"/>
    </source>
</evidence>
<dbReference type="InterPro" id="IPR012334">
    <property type="entry name" value="Pectin_lyas_fold"/>
</dbReference>
<dbReference type="RefSeq" id="WP_039473774.1">
    <property type="nucleotide sequence ID" value="NZ_JSYN01000006.1"/>
</dbReference>
<dbReference type="InterPro" id="IPR011050">
    <property type="entry name" value="Pectin_lyase_fold/virulence"/>
</dbReference>
<feature type="chain" id="PRO_5002130034" evidence="7">
    <location>
        <begin position="19"/>
        <end position="604"/>
    </location>
</feature>
<sequence>MKKYITLLLLCIGHQLYAQTIDVTQFGAQPNSFADATASVQKAIETAKGKANTLLNFPKGRYDFWPDSATETNYYISNSSSEVEFPVKKQRVGLYLKDLKNLTIEGNGSVFVFHGKMITWVIDGSENIRIQNLSVNYERPGMSEMTLQEITPTSVTAKVHPDSRFAIIDGHLEWYGEKWITKNHHAVLVRPTAGTLFYSNWDVFAKSKAAQIAPGVVKFTGDFSRFKALPGDVLTVRDRYRDYVGAFQNRSKNISLQNVNMFSMHGLGIVSQFCENLHYDNVAIAPEPGSGRVIASSADGMHFSGCKGQITLNNCRYNGMHDDPVNVHGTHLKVSEVVSANTLKLKFMHHQTYGFNAFIPGDTVAYLHSAALQIFAQGVVKTAKLISEREMLVELEKPFPAELKAGDALENVTWTPAVKITNCRFEGTISRGTLITTRRKVLIENNVYYRTGMQAILIENDAMGWYESGPVTDVTIRNNQFIECGFNSGSDNYAIKINPENSEWVKNYYVHRNIRIENNTFKQYDYPVLSAKSTNGIFFINNKIEKSDFMPAGKARAALNFWGCTGVQIKGNQFVDEKPAIQLKDMVKSDIKSDIKFEVPLKKN</sequence>
<dbReference type="InterPro" id="IPR057275">
    <property type="entry name" value="Beta-barrel_GLAA-B_I"/>
</dbReference>
<evidence type="ECO:0000313" key="12">
    <source>
        <dbReference type="Proteomes" id="UP000031246"/>
    </source>
</evidence>
<keyword evidence="5" id="KW-0378">Hydrolase</keyword>
<evidence type="ECO:0000256" key="5">
    <source>
        <dbReference type="ARBA" id="ARBA00022801"/>
    </source>
</evidence>
<evidence type="ECO:0000313" key="11">
    <source>
        <dbReference type="EMBL" id="KIA95200.1"/>
    </source>
</evidence>
<accession>A0A0C1DMF1</accession>
<comment type="catalytic activity">
    <reaction evidence="1">
        <text>Hydrolysis of terminal, non-reducing alpha-D-galactose residues in alpha-D-galactosides, including galactose oligosaccharides, galactomannans and galactolipids.</text>
        <dbReference type="EC" id="3.2.1.22"/>
    </reaction>
</comment>
<name>A0A0C1DMF1_9SPHI</name>
<dbReference type="GO" id="GO:0004557">
    <property type="term" value="F:alpha-galactosidase activity"/>
    <property type="evidence" value="ECO:0007669"/>
    <property type="project" value="UniProtKB-EC"/>
</dbReference>
<keyword evidence="6" id="KW-0326">Glycosidase</keyword>
<comment type="catalytic activity">
    <reaction evidence="2">
        <text>Hydrolysis of terminal, non-reducing branched (1-&gt;3)-alpha-D-galactosidic residues, producing free D-galactose.</text>
        <dbReference type="EC" id="3.2.1.n1"/>
    </reaction>
</comment>
<organism evidence="11 12">
    <name type="scientific">Pedobacter kyungheensis</name>
    <dbReference type="NCBI Taxonomy" id="1069985"/>
    <lineage>
        <taxon>Bacteria</taxon>
        <taxon>Pseudomonadati</taxon>
        <taxon>Bacteroidota</taxon>
        <taxon>Sphingobacteriia</taxon>
        <taxon>Sphingobacteriales</taxon>
        <taxon>Sphingobacteriaceae</taxon>
        <taxon>Pedobacter</taxon>
    </lineage>
</organism>
<gene>
    <name evidence="11" type="ORF">OC25_07750</name>
</gene>
<evidence type="ECO:0000259" key="8">
    <source>
        <dbReference type="Pfam" id="PF13229"/>
    </source>
</evidence>
<proteinExistence type="predicted"/>
<dbReference type="InterPro" id="IPR056441">
    <property type="entry name" value="Beta-barrel_GLAA-B_II"/>
</dbReference>
<feature type="domain" description="GLAA-B beta-barrel" evidence="9">
    <location>
        <begin position="143"/>
        <end position="234"/>
    </location>
</feature>
<evidence type="ECO:0000256" key="7">
    <source>
        <dbReference type="SAM" id="SignalP"/>
    </source>
</evidence>
<protein>
    <submittedName>
        <fullName evidence="11">Uncharacterized protein</fullName>
    </submittedName>
</protein>
<feature type="signal peptide" evidence="7">
    <location>
        <begin position="1"/>
        <end position="18"/>
    </location>
</feature>
<dbReference type="OrthoDB" id="9807299at2"/>
<dbReference type="Pfam" id="PF23764">
    <property type="entry name" value="Beta-barrel_GLAA-B_II"/>
    <property type="match status" value="1"/>
</dbReference>
<dbReference type="Pfam" id="PF23763">
    <property type="entry name" value="Beta-barrel_GLAA-B_I"/>
    <property type="match status" value="1"/>
</dbReference>
<feature type="domain" description="GLAA-B beta-barrel" evidence="10">
    <location>
        <begin position="342"/>
        <end position="409"/>
    </location>
</feature>
<dbReference type="SUPFAM" id="SSF51126">
    <property type="entry name" value="Pectin lyase-like"/>
    <property type="match status" value="1"/>
</dbReference>
<keyword evidence="12" id="KW-1185">Reference proteome</keyword>
<dbReference type="SMART" id="SM00710">
    <property type="entry name" value="PbH1"/>
    <property type="match status" value="6"/>
</dbReference>
<reference evidence="11 12" key="1">
    <citation type="submission" date="2014-10" db="EMBL/GenBank/DDBJ databases">
        <title>Pedobacter Kyungheensis.</title>
        <authorList>
            <person name="Anderson B.M."/>
            <person name="Newman J.D."/>
        </authorList>
    </citation>
    <scope>NUCLEOTIDE SEQUENCE [LARGE SCALE GENOMIC DNA]</scope>
    <source>
        <strain evidence="11 12">KACC 16221</strain>
    </source>
</reference>
<dbReference type="AlphaFoldDB" id="A0A0C1DMF1"/>